<dbReference type="InterPro" id="IPR008983">
    <property type="entry name" value="Tumour_necrosis_fac-like_dom"/>
</dbReference>
<dbReference type="Gene3D" id="2.60.120.40">
    <property type="match status" value="1"/>
</dbReference>
<dbReference type="SUPFAM" id="SSF51126">
    <property type="entry name" value="Pectin lyase-like"/>
    <property type="match status" value="1"/>
</dbReference>
<feature type="domain" description="DUF1565" evidence="1">
    <location>
        <begin position="754"/>
        <end position="798"/>
    </location>
</feature>
<proteinExistence type="predicted"/>
<keyword evidence="3" id="KW-1185">Reference proteome</keyword>
<dbReference type="InterPro" id="IPR011050">
    <property type="entry name" value="Pectin_lyase_fold/virulence"/>
</dbReference>
<dbReference type="Gene3D" id="2.160.20.10">
    <property type="entry name" value="Single-stranded right-handed beta-helix, Pectin lyase-like"/>
    <property type="match status" value="1"/>
</dbReference>
<dbReference type="EMBL" id="JARLKY010000026">
    <property type="protein sequence ID" value="MEC0228069.1"/>
    <property type="molecule type" value="Genomic_DNA"/>
</dbReference>
<sequence length="1096" mass="117390">MPSSTTNMGLYKKNPSTDGNDTFDINTMLNDNWDRIDSQVGGQLGNSAPMAVNLVNGLQVVSAPKGAPLENLRITGRTLVNLLGRDGGCEDVSKWTDANSTHVLDLSNKTTGNSGIKGIIASGSAALVHRQFTSIKTGKYYIAMMDVKNGNATEVHFDYNSTSSALVTDTTKFTTVYIKLNPSVDYTGNFHFIANGVVGQYGYFDSARLYEISQAEYNALTTMTSTQIAAKYPYVDDVKHINAPYVIKYGENLLPPFVEWTANGAPTNLAISDPYSISFGGTSSAGTFTCVVPVVQGQTYTISMTKDTTNARLVVYKGNASSYTAAVATAANTATFTVDGTYTGNSVMVQIDNGSVAGPYTFTNPRMNIGAVDKGFKPRNDDMLAFPNVQLASSVDGTVYDTLFKREGKYFVEKRFKDVVLDGTIQWKFDPVSTKTGIKSIYMDDVAPLQSLLQKFGNSILSKYDGKILAQVTATAPSLLSDTYLYDVHFVLGIPNADSGWGDSFTPSTSEIQAYFYGWKMYDGVNGANLYTTGTKSWCYRIAGGGYTGGTNILPTSFVPANGYWSPYKLTYQLATPTFEEIQVDAGMSLHEGLNQIEVGQGFVVREKVTPLSIGGNFLINHSSAPSTSWLKNKTNRILKVFKNGIDNTKAVIATNNAGAVGGGAFSYITIADFDPSATYEVSYIALDQYLLSAPVQAVNGEVASNLKTVVDMLSMNQADQDARISANEILTRQIYNVPQKTSANMTLYVDGTNGADNNDGSAGKPFKTIQKAVNSAPQFLNQLVVINVAPGTYAEDVNVINFSGQLTLIATNSGQGSTNVNSISFGICKGRFEANGFTATTTGRSAFYAFYTDAAIFSNCYVVTASGSSGFEFTTSIGRISGGTVSNRLNGIYANFYSHVQLNNISGTGNSTGVASDQGAIVTIYGNPLPTGTIPLYVNQGGTIIPVSGVINPWGDNTFLNRSYFRAVPSVVTPVNSGVWTKVAFGTEGADNIGEYDPVLSRFTAKANGIYNLNAALMITAALNCYTQISFYANGVAGYARVLNQTGAESTLGITENMYMNAGDYIEVYVFQNSGVTRNTDASGAVSRFIGTRIA</sequence>
<dbReference type="RefSeq" id="WP_326072346.1">
    <property type="nucleotide sequence ID" value="NZ_JARLKY010000026.1"/>
</dbReference>
<dbReference type="InterPro" id="IPR012334">
    <property type="entry name" value="Pectin_lyas_fold"/>
</dbReference>
<comment type="caution">
    <text evidence="2">The sequence shown here is derived from an EMBL/GenBank/DDBJ whole genome shotgun (WGS) entry which is preliminary data.</text>
</comment>
<dbReference type="Proteomes" id="UP001338137">
    <property type="component" value="Unassembled WGS sequence"/>
</dbReference>
<evidence type="ECO:0000259" key="1">
    <source>
        <dbReference type="Pfam" id="PF07602"/>
    </source>
</evidence>
<protein>
    <submittedName>
        <fullName evidence="2">DUF1565 domain-containing protein</fullName>
    </submittedName>
</protein>
<evidence type="ECO:0000313" key="3">
    <source>
        <dbReference type="Proteomes" id="UP001338137"/>
    </source>
</evidence>
<evidence type="ECO:0000313" key="2">
    <source>
        <dbReference type="EMBL" id="MEC0228069.1"/>
    </source>
</evidence>
<dbReference type="Pfam" id="PF07602">
    <property type="entry name" value="DUF1565"/>
    <property type="match status" value="1"/>
</dbReference>
<dbReference type="InterPro" id="IPR011459">
    <property type="entry name" value="DUF1565"/>
</dbReference>
<gene>
    <name evidence="2" type="ORF">P4I72_13135</name>
</gene>
<name>A0ABU6G5K7_9BACL</name>
<organism evidence="2 3">
    <name type="scientific">Paenibacillus alba</name>
    <dbReference type="NCBI Taxonomy" id="1197127"/>
    <lineage>
        <taxon>Bacteria</taxon>
        <taxon>Bacillati</taxon>
        <taxon>Bacillota</taxon>
        <taxon>Bacilli</taxon>
        <taxon>Bacillales</taxon>
        <taxon>Paenibacillaceae</taxon>
        <taxon>Paenibacillus</taxon>
    </lineage>
</organism>
<reference evidence="2 3" key="1">
    <citation type="submission" date="2023-03" db="EMBL/GenBank/DDBJ databases">
        <title>Bacillus Genome Sequencing.</title>
        <authorList>
            <person name="Dunlap C."/>
        </authorList>
    </citation>
    <scope>NUCLEOTIDE SEQUENCE [LARGE SCALE GENOMIC DNA]</scope>
    <source>
        <strain evidence="2 3">BD-533</strain>
    </source>
</reference>
<dbReference type="SUPFAM" id="SSF49842">
    <property type="entry name" value="TNF-like"/>
    <property type="match status" value="1"/>
</dbReference>
<accession>A0ABU6G5K7</accession>